<keyword evidence="1" id="KW-1133">Transmembrane helix</keyword>
<evidence type="ECO:0000313" key="2">
    <source>
        <dbReference type="EMBL" id="KDQ06402.1"/>
    </source>
</evidence>
<proteinExistence type="predicted"/>
<reference evidence="3" key="1">
    <citation type="journal article" date="2014" name="Proc. Natl. Acad. Sci. U.S.A.">
        <title>Extensive sampling of basidiomycete genomes demonstrates inadequacy of the white-rot/brown-rot paradigm for wood decay fungi.</title>
        <authorList>
            <person name="Riley R."/>
            <person name="Salamov A.A."/>
            <person name="Brown D.W."/>
            <person name="Nagy L.G."/>
            <person name="Floudas D."/>
            <person name="Held B.W."/>
            <person name="Levasseur A."/>
            <person name="Lombard V."/>
            <person name="Morin E."/>
            <person name="Otillar R."/>
            <person name="Lindquist E.A."/>
            <person name="Sun H."/>
            <person name="LaButti K.M."/>
            <person name="Schmutz J."/>
            <person name="Jabbour D."/>
            <person name="Luo H."/>
            <person name="Baker S.E."/>
            <person name="Pisabarro A.G."/>
            <person name="Walton J.D."/>
            <person name="Blanchette R.A."/>
            <person name="Henrissat B."/>
            <person name="Martin F."/>
            <person name="Cullen D."/>
            <person name="Hibbett D.S."/>
            <person name="Grigoriev I.V."/>
        </authorList>
    </citation>
    <scope>NUCLEOTIDE SEQUENCE [LARGE SCALE GENOMIC DNA]</scope>
    <source>
        <strain evidence="3">FD-172 SS1</strain>
    </source>
</reference>
<feature type="transmembrane region" description="Helical" evidence="1">
    <location>
        <begin position="180"/>
        <end position="201"/>
    </location>
</feature>
<feature type="transmembrane region" description="Helical" evidence="1">
    <location>
        <begin position="261"/>
        <end position="279"/>
    </location>
</feature>
<accession>A0A067M3H3</accession>
<dbReference type="OrthoDB" id="2905268at2759"/>
<dbReference type="AlphaFoldDB" id="A0A067M3H3"/>
<feature type="transmembrane region" description="Helical" evidence="1">
    <location>
        <begin position="144"/>
        <end position="168"/>
    </location>
</feature>
<keyword evidence="3" id="KW-1185">Reference proteome</keyword>
<gene>
    <name evidence="2" type="ORF">BOTBODRAFT_181640</name>
</gene>
<keyword evidence="1" id="KW-0472">Membrane</keyword>
<feature type="transmembrane region" description="Helical" evidence="1">
    <location>
        <begin position="109"/>
        <end position="132"/>
    </location>
</feature>
<name>A0A067M3H3_BOTB1</name>
<feature type="transmembrane region" description="Helical" evidence="1">
    <location>
        <begin position="222"/>
        <end position="249"/>
    </location>
</feature>
<keyword evidence="1" id="KW-0812">Transmembrane</keyword>
<dbReference type="HOGENOM" id="CLU_044614_3_1_1"/>
<evidence type="ECO:0000313" key="3">
    <source>
        <dbReference type="Proteomes" id="UP000027195"/>
    </source>
</evidence>
<sequence length="372" mass="40955">MFMMASYLNSARTLAPLIALVAEVLLYGKTPALEAVRSQIKWPLHGDMFRYSSCASGSWSLKRSTKVEAYCTSYYGVHSIYDAHCVGHLSLHLFTESLSPKEGFLAQKYPVVILTYALYDALNFIGDGIVVYRCYVICDSRFRVVALPTMLLLAGTPMGVYSIASFAFGRNSFSLVTEKFSLTSYCSSFVLNVARTALTTYRIWTPTCMTPPLLGSRRTAKCYAVLIIIVESAAVYAVAMAVLIGTYAGHAPDAAQISSQVNAQIVCIVPTLILVHTGLSQKMGDDCEATHPQYNHIHALDWPEDRRLRSLATNDDDRPHTSRILGIFGNRALLSDPPSLALTLSGNSGAWALSIATTRDKRNFDFLVEIFE</sequence>
<dbReference type="EMBL" id="KL198138">
    <property type="protein sequence ID" value="KDQ06402.1"/>
    <property type="molecule type" value="Genomic_DNA"/>
</dbReference>
<dbReference type="InParanoid" id="A0A067M3H3"/>
<dbReference type="Proteomes" id="UP000027195">
    <property type="component" value="Unassembled WGS sequence"/>
</dbReference>
<evidence type="ECO:0000256" key="1">
    <source>
        <dbReference type="SAM" id="Phobius"/>
    </source>
</evidence>
<organism evidence="2 3">
    <name type="scientific">Botryobasidium botryosum (strain FD-172 SS1)</name>
    <dbReference type="NCBI Taxonomy" id="930990"/>
    <lineage>
        <taxon>Eukaryota</taxon>
        <taxon>Fungi</taxon>
        <taxon>Dikarya</taxon>
        <taxon>Basidiomycota</taxon>
        <taxon>Agaricomycotina</taxon>
        <taxon>Agaricomycetes</taxon>
        <taxon>Cantharellales</taxon>
        <taxon>Botryobasidiaceae</taxon>
        <taxon>Botryobasidium</taxon>
    </lineage>
</organism>
<protein>
    <submittedName>
        <fullName evidence="2">Uncharacterized protein</fullName>
    </submittedName>
</protein>